<gene>
    <name evidence="2" type="ORF">DIR46_07115</name>
</gene>
<dbReference type="Pfam" id="PF03869">
    <property type="entry name" value="Arc"/>
    <property type="match status" value="1"/>
</dbReference>
<accession>A0A2S2DFT6</accession>
<dbReference type="OrthoDB" id="8913072at2"/>
<evidence type="ECO:0000313" key="3">
    <source>
        <dbReference type="Proteomes" id="UP000245820"/>
    </source>
</evidence>
<dbReference type="Gene3D" id="1.10.1220.10">
    <property type="entry name" value="Met repressor-like"/>
    <property type="match status" value="1"/>
</dbReference>
<dbReference type="EMBL" id="CP029343">
    <property type="protein sequence ID" value="AWL04225.1"/>
    <property type="molecule type" value="Genomic_DNA"/>
</dbReference>
<dbReference type="InterPro" id="IPR005569">
    <property type="entry name" value="Arc_DNA-bd_dom"/>
</dbReference>
<feature type="domain" description="Arc-like DNA binding" evidence="1">
    <location>
        <begin position="17"/>
        <end position="52"/>
    </location>
</feature>
<keyword evidence="3" id="KW-1185">Reference proteome</keyword>
<dbReference type="Proteomes" id="UP000245820">
    <property type="component" value="Chromosome"/>
</dbReference>
<evidence type="ECO:0000259" key="1">
    <source>
        <dbReference type="Pfam" id="PF03869"/>
    </source>
</evidence>
<proteinExistence type="predicted"/>
<organism evidence="2 3">
    <name type="scientific">Massilia oculi</name>
    <dbReference type="NCBI Taxonomy" id="945844"/>
    <lineage>
        <taxon>Bacteria</taxon>
        <taxon>Pseudomonadati</taxon>
        <taxon>Pseudomonadota</taxon>
        <taxon>Betaproteobacteria</taxon>
        <taxon>Burkholderiales</taxon>
        <taxon>Oxalobacteraceae</taxon>
        <taxon>Telluria group</taxon>
        <taxon>Massilia</taxon>
    </lineage>
</organism>
<reference evidence="2 3" key="1">
    <citation type="submission" date="2018-05" db="EMBL/GenBank/DDBJ databases">
        <title>Complete genome sequence of Massilia oculi sp. nov. CCUG 43427T (=DSM 26321T), the type strain of M. oculi, and comparison with genome sequences of other Massilia strains.</title>
        <authorList>
            <person name="Zhu B."/>
        </authorList>
    </citation>
    <scope>NUCLEOTIDE SEQUENCE [LARGE SCALE GENOMIC DNA]</scope>
    <source>
        <strain evidence="2 3">CCUG 43427</strain>
    </source>
</reference>
<sequence length="78" mass="8635">MTKPVKTRPATGHITPFGLRMQPELKERLEEAAHKAGRSLNAEVVDRLERSFGADVQPTDDEVEALLIKAVNLLRSKG</sequence>
<dbReference type="KEGG" id="mtim:DIR46_07115"/>
<protein>
    <recommendedName>
        <fullName evidence="1">Arc-like DNA binding domain-containing protein</fullName>
    </recommendedName>
</protein>
<dbReference type="InterPro" id="IPR010985">
    <property type="entry name" value="Ribbon_hlx_hlx"/>
</dbReference>
<dbReference type="AlphaFoldDB" id="A0A2S2DFT6"/>
<dbReference type="InterPro" id="IPR013321">
    <property type="entry name" value="Arc_rbn_hlx_hlx"/>
</dbReference>
<dbReference type="SUPFAM" id="SSF47598">
    <property type="entry name" value="Ribbon-helix-helix"/>
    <property type="match status" value="1"/>
</dbReference>
<evidence type="ECO:0000313" key="2">
    <source>
        <dbReference type="EMBL" id="AWL04225.1"/>
    </source>
</evidence>
<dbReference type="GO" id="GO:0006355">
    <property type="term" value="P:regulation of DNA-templated transcription"/>
    <property type="evidence" value="ECO:0007669"/>
    <property type="project" value="InterPro"/>
</dbReference>
<dbReference type="GO" id="GO:0003677">
    <property type="term" value="F:DNA binding"/>
    <property type="evidence" value="ECO:0007669"/>
    <property type="project" value="InterPro"/>
</dbReference>
<name>A0A2S2DFT6_9BURK</name>